<reference evidence="1 2" key="1">
    <citation type="submission" date="2020-03" db="EMBL/GenBank/DDBJ databases">
        <title>Whole genome shotgun sequence of Phytohabitans flavus NBRC 107702.</title>
        <authorList>
            <person name="Komaki H."/>
            <person name="Tamura T."/>
        </authorList>
    </citation>
    <scope>NUCLEOTIDE SEQUENCE [LARGE SCALE GENOMIC DNA]</scope>
    <source>
        <strain evidence="1 2">NBRC 107702</strain>
    </source>
</reference>
<proteinExistence type="predicted"/>
<gene>
    <name evidence="1" type="ORF">Pflav_000920</name>
</gene>
<evidence type="ECO:0000313" key="1">
    <source>
        <dbReference type="EMBL" id="BCB73682.1"/>
    </source>
</evidence>
<dbReference type="KEGG" id="pfla:Pflav_000920"/>
<name>A0A6F8XIP5_9ACTN</name>
<protein>
    <submittedName>
        <fullName evidence="1">Uncharacterized protein</fullName>
    </submittedName>
</protein>
<dbReference type="Proteomes" id="UP000502508">
    <property type="component" value="Chromosome"/>
</dbReference>
<sequence>MGIDVRGPAQVKECEDEPASVMGVHQTGQIHGQLTDLRRRVQGDAHRVAVAWATGPSGLHGPTTPREAITPRTSVRAAANATTPALKAAVGLPPSTMATRLPATAATRAMRSAIITYNDLCSTGFLPVIKGIYTTAT</sequence>
<evidence type="ECO:0000313" key="2">
    <source>
        <dbReference type="Proteomes" id="UP000502508"/>
    </source>
</evidence>
<reference evidence="1 2" key="2">
    <citation type="submission" date="2020-03" db="EMBL/GenBank/DDBJ databases">
        <authorList>
            <person name="Ichikawa N."/>
            <person name="Kimura A."/>
            <person name="Kitahashi Y."/>
            <person name="Uohara A."/>
        </authorList>
    </citation>
    <scope>NUCLEOTIDE SEQUENCE [LARGE SCALE GENOMIC DNA]</scope>
    <source>
        <strain evidence="1 2">NBRC 107702</strain>
    </source>
</reference>
<dbReference type="AlphaFoldDB" id="A0A6F8XIP5"/>
<accession>A0A6F8XIP5</accession>
<keyword evidence="2" id="KW-1185">Reference proteome</keyword>
<dbReference type="EMBL" id="AP022870">
    <property type="protein sequence ID" value="BCB73682.1"/>
    <property type="molecule type" value="Genomic_DNA"/>
</dbReference>
<organism evidence="1 2">
    <name type="scientific">Phytohabitans flavus</name>
    <dbReference type="NCBI Taxonomy" id="1076124"/>
    <lineage>
        <taxon>Bacteria</taxon>
        <taxon>Bacillati</taxon>
        <taxon>Actinomycetota</taxon>
        <taxon>Actinomycetes</taxon>
        <taxon>Micromonosporales</taxon>
        <taxon>Micromonosporaceae</taxon>
    </lineage>
</organism>